<comment type="pathway">
    <text evidence="1">Carbohydrate metabolism; galactose metabolism.</text>
</comment>
<comment type="caution">
    <text evidence="14">The sequence shown here is derived from an EMBL/GenBank/DDBJ whole genome shotgun (WGS) entry which is preliminary data.</text>
</comment>
<evidence type="ECO:0000313" key="14">
    <source>
        <dbReference type="EMBL" id="CAG8438315.1"/>
    </source>
</evidence>
<comment type="similarity">
    <text evidence="2">Belongs to the GHMP kinase family. GalK subfamily.</text>
</comment>
<keyword evidence="6" id="KW-0547">Nucleotide-binding</keyword>
<dbReference type="InterPro" id="IPR013750">
    <property type="entry name" value="GHMP_kinase_C_dom"/>
</dbReference>
<dbReference type="Pfam" id="PF10509">
    <property type="entry name" value="GalKase_gal_bdg"/>
    <property type="match status" value="1"/>
</dbReference>
<gene>
    <name evidence="14" type="ORF">AGERDE_LOCUS851</name>
</gene>
<dbReference type="GO" id="GO:0004335">
    <property type="term" value="F:galactokinase activity"/>
    <property type="evidence" value="ECO:0007669"/>
    <property type="project" value="UniProtKB-EC"/>
</dbReference>
<evidence type="ECO:0000256" key="10">
    <source>
        <dbReference type="ARBA" id="ARBA00049538"/>
    </source>
</evidence>
<feature type="domain" description="GHMP kinase C-terminal" evidence="12">
    <location>
        <begin position="404"/>
        <end position="476"/>
    </location>
</feature>
<sequence length="507" mass="56614">MSTLVPTYFSKISKLYPAHVQSNQTARYNQLVETFKKRYDGCSPSFIARSPGRVNLIGEHIDYTGFGVLPMAISRDVLIAVSYNDDDDNGEIVVEVSNMQNTRYPDRKFVYLGKERVVDIENEEGVVEWSNYFKCGYKGVLQHLKLDHPKGMRCLIDGNVPEGSGLSSSAAFTCCAVLATCFANNAQLNKIQLTEIAASCERFIGLGTGNMDQTASICSLLDHALYVEFLPTLTATPIKLPFTNPPLAFVIANTLVKADKVTTAPTNYNLRVVEAKIAAYYLGRQLFNTDCEILRNVVDLYDSDNHEKVVTVEKLNALLREIDRLFEKKHEGYRLSELSILLGLDISEIKCRFIGQYIIRAETFHLYKRAKHVIEESLRVLKFYEACVRGCDADDEDSKSEELFDTLGKLMNQSHISCRDLYDCSCKELDDLVEICLENGAKGSRLTGAGWGGCTVSLVPLNIVNSFIRNVREKYYQPRFPNLSEAELDDVIFAATPGSGAAVIIGL</sequence>
<evidence type="ECO:0000259" key="13">
    <source>
        <dbReference type="Pfam" id="PF10509"/>
    </source>
</evidence>
<accession>A0A9N8YPX7</accession>
<dbReference type="GO" id="GO:0005524">
    <property type="term" value="F:ATP binding"/>
    <property type="evidence" value="ECO:0007669"/>
    <property type="project" value="UniProtKB-KW"/>
</dbReference>
<evidence type="ECO:0000256" key="8">
    <source>
        <dbReference type="ARBA" id="ARBA00022840"/>
    </source>
</evidence>
<dbReference type="InterPro" id="IPR019741">
    <property type="entry name" value="Galactokinase_CS"/>
</dbReference>
<comment type="catalytic activity">
    <reaction evidence="10">
        <text>alpha-D-galactose + ATP = alpha-D-galactose 1-phosphate + ADP + H(+)</text>
        <dbReference type="Rhea" id="RHEA:13553"/>
        <dbReference type="ChEBI" id="CHEBI:15378"/>
        <dbReference type="ChEBI" id="CHEBI:28061"/>
        <dbReference type="ChEBI" id="CHEBI:30616"/>
        <dbReference type="ChEBI" id="CHEBI:58336"/>
        <dbReference type="ChEBI" id="CHEBI:456216"/>
        <dbReference type="EC" id="2.7.1.6"/>
    </reaction>
    <physiologicalReaction direction="left-to-right" evidence="10">
        <dbReference type="Rhea" id="RHEA:13554"/>
    </physiologicalReaction>
</comment>
<dbReference type="InterPro" id="IPR036554">
    <property type="entry name" value="GHMP_kinase_C_sf"/>
</dbReference>
<evidence type="ECO:0000256" key="9">
    <source>
        <dbReference type="ARBA" id="ARBA00029590"/>
    </source>
</evidence>
<dbReference type="InterPro" id="IPR019539">
    <property type="entry name" value="GalKase_N"/>
</dbReference>
<dbReference type="PANTHER" id="PTHR10457:SF7">
    <property type="entry name" value="GALACTOKINASE-RELATED"/>
    <property type="match status" value="1"/>
</dbReference>
<dbReference type="InterPro" id="IPR006203">
    <property type="entry name" value="GHMP_knse_ATP-bd_CS"/>
</dbReference>
<evidence type="ECO:0000256" key="3">
    <source>
        <dbReference type="ARBA" id="ARBA00012315"/>
    </source>
</evidence>
<evidence type="ECO:0000256" key="4">
    <source>
        <dbReference type="ARBA" id="ARBA00019487"/>
    </source>
</evidence>
<evidence type="ECO:0000259" key="12">
    <source>
        <dbReference type="Pfam" id="PF08544"/>
    </source>
</evidence>
<dbReference type="InterPro" id="IPR000705">
    <property type="entry name" value="Galactokinase"/>
</dbReference>
<keyword evidence="7" id="KW-0418">Kinase</keyword>
<dbReference type="PRINTS" id="PR00959">
    <property type="entry name" value="MEVGALKINASE"/>
</dbReference>
<dbReference type="Proteomes" id="UP000789831">
    <property type="component" value="Unassembled WGS sequence"/>
</dbReference>
<keyword evidence="5" id="KW-0808">Transferase</keyword>
<dbReference type="Pfam" id="PF08544">
    <property type="entry name" value="GHMP_kinases_C"/>
    <property type="match status" value="1"/>
</dbReference>
<dbReference type="Pfam" id="PF00288">
    <property type="entry name" value="GHMP_kinases_N"/>
    <property type="match status" value="1"/>
</dbReference>
<dbReference type="SUPFAM" id="SSF54211">
    <property type="entry name" value="Ribosomal protein S5 domain 2-like"/>
    <property type="match status" value="1"/>
</dbReference>
<dbReference type="OrthoDB" id="187738at2759"/>
<evidence type="ECO:0000256" key="5">
    <source>
        <dbReference type="ARBA" id="ARBA00022679"/>
    </source>
</evidence>
<evidence type="ECO:0000256" key="2">
    <source>
        <dbReference type="ARBA" id="ARBA00006566"/>
    </source>
</evidence>
<feature type="domain" description="GHMP kinase N-terminal" evidence="11">
    <location>
        <begin position="131"/>
        <end position="218"/>
    </location>
</feature>
<dbReference type="PROSITE" id="PS00627">
    <property type="entry name" value="GHMP_KINASES_ATP"/>
    <property type="match status" value="1"/>
</dbReference>
<dbReference type="InterPro" id="IPR014721">
    <property type="entry name" value="Ribsml_uS5_D2-typ_fold_subgr"/>
</dbReference>
<dbReference type="InterPro" id="IPR006204">
    <property type="entry name" value="GHMP_kinase_N_dom"/>
</dbReference>
<dbReference type="SUPFAM" id="SSF55060">
    <property type="entry name" value="GHMP Kinase, C-terminal domain"/>
    <property type="match status" value="1"/>
</dbReference>
<dbReference type="PIRSF" id="PIRSF000530">
    <property type="entry name" value="Galactokinase"/>
    <property type="match status" value="1"/>
</dbReference>
<dbReference type="GO" id="GO:0006012">
    <property type="term" value="P:galactose metabolic process"/>
    <property type="evidence" value="ECO:0007669"/>
    <property type="project" value="InterPro"/>
</dbReference>
<keyword evidence="8" id="KW-0067">ATP-binding</keyword>
<dbReference type="PRINTS" id="PR00473">
    <property type="entry name" value="GALCTOKINASE"/>
</dbReference>
<proteinExistence type="inferred from homology"/>
<name>A0A9N8YPX7_9GLOM</name>
<evidence type="ECO:0000313" key="15">
    <source>
        <dbReference type="Proteomes" id="UP000789831"/>
    </source>
</evidence>
<dbReference type="EC" id="2.7.1.6" evidence="3"/>
<organism evidence="14 15">
    <name type="scientific">Ambispora gerdemannii</name>
    <dbReference type="NCBI Taxonomy" id="144530"/>
    <lineage>
        <taxon>Eukaryota</taxon>
        <taxon>Fungi</taxon>
        <taxon>Fungi incertae sedis</taxon>
        <taxon>Mucoromycota</taxon>
        <taxon>Glomeromycotina</taxon>
        <taxon>Glomeromycetes</taxon>
        <taxon>Archaeosporales</taxon>
        <taxon>Ambisporaceae</taxon>
        <taxon>Ambispora</taxon>
    </lineage>
</organism>
<evidence type="ECO:0000259" key="11">
    <source>
        <dbReference type="Pfam" id="PF00288"/>
    </source>
</evidence>
<dbReference type="Gene3D" id="3.30.230.10">
    <property type="match status" value="1"/>
</dbReference>
<protein>
    <recommendedName>
        <fullName evidence="4">Galactokinase</fullName>
        <ecNumber evidence="3">2.7.1.6</ecNumber>
    </recommendedName>
    <alternativeName>
        <fullName evidence="9">Galactose kinase</fullName>
    </alternativeName>
</protein>
<dbReference type="AlphaFoldDB" id="A0A9N8YPX7"/>
<evidence type="ECO:0000256" key="7">
    <source>
        <dbReference type="ARBA" id="ARBA00022777"/>
    </source>
</evidence>
<dbReference type="PANTHER" id="PTHR10457">
    <property type="entry name" value="MEVALONATE KINASE/GALACTOKINASE"/>
    <property type="match status" value="1"/>
</dbReference>
<dbReference type="EMBL" id="CAJVPL010000048">
    <property type="protein sequence ID" value="CAG8438315.1"/>
    <property type="molecule type" value="Genomic_DNA"/>
</dbReference>
<feature type="domain" description="Galactokinase N-terminal" evidence="13">
    <location>
        <begin position="33"/>
        <end position="82"/>
    </location>
</feature>
<evidence type="ECO:0000256" key="1">
    <source>
        <dbReference type="ARBA" id="ARBA00004947"/>
    </source>
</evidence>
<reference evidence="14" key="1">
    <citation type="submission" date="2021-06" db="EMBL/GenBank/DDBJ databases">
        <authorList>
            <person name="Kallberg Y."/>
            <person name="Tangrot J."/>
            <person name="Rosling A."/>
        </authorList>
    </citation>
    <scope>NUCLEOTIDE SEQUENCE</scope>
    <source>
        <strain evidence="14">MT106</strain>
    </source>
</reference>
<dbReference type="InterPro" id="IPR020568">
    <property type="entry name" value="Ribosomal_Su5_D2-typ_SF"/>
</dbReference>
<dbReference type="InterPro" id="IPR006206">
    <property type="entry name" value="Mevalonate/galactokinase"/>
</dbReference>
<dbReference type="Gene3D" id="1.20.1440.340">
    <property type="match status" value="1"/>
</dbReference>
<dbReference type="Gene3D" id="3.30.70.3170">
    <property type="match status" value="1"/>
</dbReference>
<evidence type="ECO:0000256" key="6">
    <source>
        <dbReference type="ARBA" id="ARBA00022741"/>
    </source>
</evidence>
<keyword evidence="15" id="KW-1185">Reference proteome</keyword>
<dbReference type="GO" id="GO:0005829">
    <property type="term" value="C:cytosol"/>
    <property type="evidence" value="ECO:0007669"/>
    <property type="project" value="TreeGrafter"/>
</dbReference>
<dbReference type="PROSITE" id="PS00106">
    <property type="entry name" value="GALACTOKINASE"/>
    <property type="match status" value="1"/>
</dbReference>
<dbReference type="NCBIfam" id="TIGR00131">
    <property type="entry name" value="gal_kin"/>
    <property type="match status" value="1"/>
</dbReference>